<evidence type="ECO:0000256" key="1">
    <source>
        <dbReference type="ARBA" id="ARBA00022603"/>
    </source>
</evidence>
<dbReference type="RefSeq" id="XP_062634403.1">
    <property type="nucleotide sequence ID" value="XM_062778065.1"/>
</dbReference>
<evidence type="ECO:0000256" key="2">
    <source>
        <dbReference type="ARBA" id="ARBA00022679"/>
    </source>
</evidence>
<keyword evidence="1" id="KW-0489">Methyltransferase</keyword>
<evidence type="ECO:0000313" key="5">
    <source>
        <dbReference type="EMBL" id="KAK4141032.1"/>
    </source>
</evidence>
<dbReference type="Gene3D" id="1.10.10.10">
    <property type="entry name" value="Winged helix-like DNA-binding domain superfamily/Winged helix DNA-binding domain"/>
    <property type="match status" value="1"/>
</dbReference>
<dbReference type="InterPro" id="IPR036388">
    <property type="entry name" value="WH-like_DNA-bd_sf"/>
</dbReference>
<reference evidence="5" key="2">
    <citation type="submission" date="2023-05" db="EMBL/GenBank/DDBJ databases">
        <authorList>
            <consortium name="Lawrence Berkeley National Laboratory"/>
            <person name="Steindorff A."/>
            <person name="Hensen N."/>
            <person name="Bonometti L."/>
            <person name="Westerberg I."/>
            <person name="Brannstrom I.O."/>
            <person name="Guillou S."/>
            <person name="Cros-Aarteil S."/>
            <person name="Calhoun S."/>
            <person name="Haridas S."/>
            <person name="Kuo A."/>
            <person name="Mondo S."/>
            <person name="Pangilinan J."/>
            <person name="Riley R."/>
            <person name="Labutti K."/>
            <person name="Andreopoulos B."/>
            <person name="Lipzen A."/>
            <person name="Chen C."/>
            <person name="Yanf M."/>
            <person name="Daum C."/>
            <person name="Ng V."/>
            <person name="Clum A."/>
            <person name="Ohm R."/>
            <person name="Martin F."/>
            <person name="Silar P."/>
            <person name="Natvig D."/>
            <person name="Lalanne C."/>
            <person name="Gautier V."/>
            <person name="Ament-Velasquez S.L."/>
            <person name="Kruys A."/>
            <person name="Hutchinson M.I."/>
            <person name="Powell A.J."/>
            <person name="Barry K."/>
            <person name="Miller A.N."/>
            <person name="Grigoriev I.V."/>
            <person name="Debuchy R."/>
            <person name="Gladieux P."/>
            <person name="Thoren M.H."/>
            <person name="Johannesson H."/>
        </authorList>
    </citation>
    <scope>NUCLEOTIDE SEQUENCE</scope>
    <source>
        <strain evidence="5">CBS 141.50</strain>
    </source>
</reference>
<dbReference type="InterPro" id="IPR001077">
    <property type="entry name" value="COMT_C"/>
</dbReference>
<dbReference type="GeneID" id="87814678"/>
<dbReference type="PANTHER" id="PTHR43712:SF12">
    <property type="entry name" value="STERIGMATOCYSTIN 8-O-METHYLTRANSFERASE"/>
    <property type="match status" value="1"/>
</dbReference>
<comment type="caution">
    <text evidence="5">The sequence shown here is derived from an EMBL/GenBank/DDBJ whole genome shotgun (WGS) entry which is preliminary data.</text>
</comment>
<dbReference type="InterPro" id="IPR036390">
    <property type="entry name" value="WH_DNA-bd_sf"/>
</dbReference>
<dbReference type="SUPFAM" id="SSF53335">
    <property type="entry name" value="S-adenosyl-L-methionine-dependent methyltransferases"/>
    <property type="match status" value="1"/>
</dbReference>
<evidence type="ECO:0000259" key="4">
    <source>
        <dbReference type="Pfam" id="PF00891"/>
    </source>
</evidence>
<evidence type="ECO:0000256" key="3">
    <source>
        <dbReference type="ARBA" id="ARBA00022691"/>
    </source>
</evidence>
<dbReference type="AlphaFoldDB" id="A0AAN6UXJ7"/>
<evidence type="ECO:0000313" key="6">
    <source>
        <dbReference type="Proteomes" id="UP001302676"/>
    </source>
</evidence>
<dbReference type="InterPro" id="IPR016461">
    <property type="entry name" value="COMT-like"/>
</dbReference>
<organism evidence="5 6">
    <name type="scientific">Dichotomopilus funicola</name>
    <dbReference type="NCBI Taxonomy" id="1934379"/>
    <lineage>
        <taxon>Eukaryota</taxon>
        <taxon>Fungi</taxon>
        <taxon>Dikarya</taxon>
        <taxon>Ascomycota</taxon>
        <taxon>Pezizomycotina</taxon>
        <taxon>Sordariomycetes</taxon>
        <taxon>Sordariomycetidae</taxon>
        <taxon>Sordariales</taxon>
        <taxon>Chaetomiaceae</taxon>
        <taxon>Dichotomopilus</taxon>
    </lineage>
</organism>
<dbReference type="Pfam" id="PF00891">
    <property type="entry name" value="Methyltransf_2"/>
    <property type="match status" value="1"/>
</dbReference>
<gene>
    <name evidence="5" type="ORF">C8A04DRAFT_14376</name>
</gene>
<dbReference type="InterPro" id="IPR029063">
    <property type="entry name" value="SAM-dependent_MTases_sf"/>
</dbReference>
<reference evidence="5" key="1">
    <citation type="journal article" date="2023" name="Mol. Phylogenet. Evol.">
        <title>Genome-scale phylogeny and comparative genomics of the fungal order Sordariales.</title>
        <authorList>
            <person name="Hensen N."/>
            <person name="Bonometti L."/>
            <person name="Westerberg I."/>
            <person name="Brannstrom I.O."/>
            <person name="Guillou S."/>
            <person name="Cros-Aarteil S."/>
            <person name="Calhoun S."/>
            <person name="Haridas S."/>
            <person name="Kuo A."/>
            <person name="Mondo S."/>
            <person name="Pangilinan J."/>
            <person name="Riley R."/>
            <person name="LaButti K."/>
            <person name="Andreopoulos B."/>
            <person name="Lipzen A."/>
            <person name="Chen C."/>
            <person name="Yan M."/>
            <person name="Daum C."/>
            <person name="Ng V."/>
            <person name="Clum A."/>
            <person name="Steindorff A."/>
            <person name="Ohm R.A."/>
            <person name="Martin F."/>
            <person name="Silar P."/>
            <person name="Natvig D.O."/>
            <person name="Lalanne C."/>
            <person name="Gautier V."/>
            <person name="Ament-Velasquez S.L."/>
            <person name="Kruys A."/>
            <person name="Hutchinson M.I."/>
            <person name="Powell A.J."/>
            <person name="Barry K."/>
            <person name="Miller A.N."/>
            <person name="Grigoriev I.V."/>
            <person name="Debuchy R."/>
            <person name="Gladieux P."/>
            <person name="Hiltunen Thoren M."/>
            <person name="Johannesson H."/>
        </authorList>
    </citation>
    <scope>NUCLEOTIDE SEQUENCE</scope>
    <source>
        <strain evidence="5">CBS 141.50</strain>
    </source>
</reference>
<dbReference type="GO" id="GO:0008171">
    <property type="term" value="F:O-methyltransferase activity"/>
    <property type="evidence" value="ECO:0007669"/>
    <property type="project" value="InterPro"/>
</dbReference>
<dbReference type="Gene3D" id="3.40.50.150">
    <property type="entry name" value="Vaccinia Virus protein VP39"/>
    <property type="match status" value="1"/>
</dbReference>
<proteinExistence type="predicted"/>
<feature type="domain" description="O-methyltransferase C-terminal" evidence="4">
    <location>
        <begin position="232"/>
        <end position="423"/>
    </location>
</feature>
<accession>A0AAN6UXJ7</accession>
<keyword evidence="6" id="KW-1185">Reference proteome</keyword>
<protein>
    <submittedName>
        <fullName evidence="5">6-hydroxytryprostatin B O-methyltransferase</fullName>
    </submittedName>
</protein>
<dbReference type="EMBL" id="MU853618">
    <property type="protein sequence ID" value="KAK4141032.1"/>
    <property type="molecule type" value="Genomic_DNA"/>
</dbReference>
<keyword evidence="3" id="KW-0949">S-adenosyl-L-methionine</keyword>
<dbReference type="Proteomes" id="UP001302676">
    <property type="component" value="Unassembled WGS sequence"/>
</dbReference>
<dbReference type="SUPFAM" id="SSF46785">
    <property type="entry name" value="Winged helix' DNA-binding domain"/>
    <property type="match status" value="1"/>
</dbReference>
<name>A0AAN6UXJ7_9PEZI</name>
<keyword evidence="2" id="KW-0808">Transferase</keyword>
<dbReference type="PROSITE" id="PS51683">
    <property type="entry name" value="SAM_OMT_II"/>
    <property type="match status" value="1"/>
</dbReference>
<dbReference type="GO" id="GO:0032259">
    <property type="term" value="P:methylation"/>
    <property type="evidence" value="ECO:0007669"/>
    <property type="project" value="UniProtKB-KW"/>
</dbReference>
<dbReference type="PANTHER" id="PTHR43712">
    <property type="entry name" value="PUTATIVE (AFU_ORTHOLOGUE AFUA_4G14580)-RELATED"/>
    <property type="match status" value="1"/>
</dbReference>
<sequence length="452" mass="49626">MGSQANLSAMGAEVAVLATTVAAALEKGGHPQPSFAADSPATFPPDADIQQPRLRLIEVLTDLLYLATGAGDYLFLHGGFFLNHDATVLDLLNQFNIFTHVPLSSSASYTDIARATNLPEAAVRRILRYAFTMRFFAPDPTDQSNNRVVHTAFSAHAARSPALRAWFGIALDETRPATVHTAEALRRFSAGRAQPSEELDETPFSLWWPPREAESESDYWEARDDPKEAWRAKRFAEAMQASVGSAIIQADDVVNRFDWGALGKAKVVDVGGSDGALAAVLARKHPLLHFVVQDLPHIKTDFQTNLPADLAATGRIQFEGHDFFQPQPQTAGTDVFILKHVLHNWPDKHAAQILRNLQQNGKGGSWSRSRILICDSVVPSEQEAHTLPLSVRKGIAGADMQMLVMLNASERTVDDWSRLAQRADPRLRLEKVHQVPGAMSSLLELVLDEGVE</sequence>